<dbReference type="Proteomes" id="UP001162992">
    <property type="component" value="Chromosome 8"/>
</dbReference>
<organism evidence="1 2">
    <name type="scientific">Diphasiastrum complanatum</name>
    <name type="common">Issler's clubmoss</name>
    <name type="synonym">Lycopodium complanatum</name>
    <dbReference type="NCBI Taxonomy" id="34168"/>
    <lineage>
        <taxon>Eukaryota</taxon>
        <taxon>Viridiplantae</taxon>
        <taxon>Streptophyta</taxon>
        <taxon>Embryophyta</taxon>
        <taxon>Tracheophyta</taxon>
        <taxon>Lycopodiopsida</taxon>
        <taxon>Lycopodiales</taxon>
        <taxon>Lycopodiaceae</taxon>
        <taxon>Lycopodioideae</taxon>
        <taxon>Diphasiastrum</taxon>
    </lineage>
</organism>
<gene>
    <name evidence="1" type="ORF">O6H91_08G004300</name>
</gene>
<keyword evidence="2" id="KW-1185">Reference proteome</keyword>
<sequence>MDAAVGSVRFSWLPIRDGFSVTEGGKKKMENSRSSISFAQSCSYCSKNQRLSAGGWKSYQCQAFADNDISNVALAQHAWDLISDAENLSFIERLVKALHILFPQKRRSKSNADIAKQRLKMILISDRCSVSDEAKRKIVTNIIGALSDFVEIESEEKVQLNVTTDPLLGTIYAVTIPVRRVKPEYQDYNKEPKEVHSDEALKEFRMRFE</sequence>
<reference evidence="2" key="1">
    <citation type="journal article" date="2024" name="Proc. Natl. Acad. Sci. U.S.A.">
        <title>Extraordinary preservation of gene collinearity over three hundred million years revealed in homosporous lycophytes.</title>
        <authorList>
            <person name="Li C."/>
            <person name="Wickell D."/>
            <person name="Kuo L.Y."/>
            <person name="Chen X."/>
            <person name="Nie B."/>
            <person name="Liao X."/>
            <person name="Peng D."/>
            <person name="Ji J."/>
            <person name="Jenkins J."/>
            <person name="Williams M."/>
            <person name="Shu S."/>
            <person name="Plott C."/>
            <person name="Barry K."/>
            <person name="Rajasekar S."/>
            <person name="Grimwood J."/>
            <person name="Han X."/>
            <person name="Sun S."/>
            <person name="Hou Z."/>
            <person name="He W."/>
            <person name="Dai G."/>
            <person name="Sun C."/>
            <person name="Schmutz J."/>
            <person name="Leebens-Mack J.H."/>
            <person name="Li F.W."/>
            <person name="Wang L."/>
        </authorList>
    </citation>
    <scope>NUCLEOTIDE SEQUENCE [LARGE SCALE GENOMIC DNA]</scope>
    <source>
        <strain evidence="2">cv. PW_Plant_1</strain>
    </source>
</reference>
<dbReference type="EMBL" id="CM055099">
    <property type="protein sequence ID" value="KAJ7545644.1"/>
    <property type="molecule type" value="Genomic_DNA"/>
</dbReference>
<evidence type="ECO:0000313" key="2">
    <source>
        <dbReference type="Proteomes" id="UP001162992"/>
    </source>
</evidence>
<accession>A0ACC2CUF3</accession>
<protein>
    <submittedName>
        <fullName evidence="1">Uncharacterized protein</fullName>
    </submittedName>
</protein>
<proteinExistence type="predicted"/>
<comment type="caution">
    <text evidence="1">The sequence shown here is derived from an EMBL/GenBank/DDBJ whole genome shotgun (WGS) entry which is preliminary data.</text>
</comment>
<evidence type="ECO:0000313" key="1">
    <source>
        <dbReference type="EMBL" id="KAJ7545644.1"/>
    </source>
</evidence>
<name>A0ACC2CUF3_DIPCM</name>